<feature type="compositionally biased region" description="Acidic residues" evidence="1">
    <location>
        <begin position="308"/>
        <end position="318"/>
    </location>
</feature>
<dbReference type="CDD" id="cd00531">
    <property type="entry name" value="NTF2_like"/>
    <property type="match status" value="1"/>
</dbReference>
<dbReference type="AlphaFoldDB" id="F0ST67"/>
<dbReference type="STRING" id="756272.Plabr_1667"/>
<feature type="signal peptide" evidence="2">
    <location>
        <begin position="1"/>
        <end position="22"/>
    </location>
</feature>
<accession>F0ST67</accession>
<dbReference type="EMBL" id="CP002546">
    <property type="protein sequence ID" value="ADY59278.1"/>
    <property type="molecule type" value="Genomic_DNA"/>
</dbReference>
<protein>
    <recommendedName>
        <fullName evidence="3">SnoaL-like domain-containing protein</fullName>
    </recommendedName>
</protein>
<dbReference type="InterPro" id="IPR037401">
    <property type="entry name" value="SnoaL-like"/>
</dbReference>
<keyword evidence="2" id="KW-0732">Signal</keyword>
<dbReference type="InterPro" id="IPR032710">
    <property type="entry name" value="NTF2-like_dom_sf"/>
</dbReference>
<evidence type="ECO:0000259" key="3">
    <source>
        <dbReference type="Pfam" id="PF13474"/>
    </source>
</evidence>
<organism evidence="4 5">
    <name type="scientific">Rubinisphaera brasiliensis (strain ATCC 49424 / DSM 5305 / JCM 21570 / IAM 15109 / NBRC 103401 / IFAM 1448)</name>
    <name type="common">Planctomyces brasiliensis</name>
    <dbReference type="NCBI Taxonomy" id="756272"/>
    <lineage>
        <taxon>Bacteria</taxon>
        <taxon>Pseudomonadati</taxon>
        <taxon>Planctomycetota</taxon>
        <taxon>Planctomycetia</taxon>
        <taxon>Planctomycetales</taxon>
        <taxon>Planctomycetaceae</taxon>
        <taxon>Rubinisphaera</taxon>
    </lineage>
</organism>
<dbReference type="KEGG" id="pbs:Plabr_1667"/>
<dbReference type="Proteomes" id="UP000006860">
    <property type="component" value="Chromosome"/>
</dbReference>
<dbReference type="RefSeq" id="WP_013628005.1">
    <property type="nucleotide sequence ID" value="NC_015174.1"/>
</dbReference>
<dbReference type="SUPFAM" id="SSF54427">
    <property type="entry name" value="NTF2-like"/>
    <property type="match status" value="1"/>
</dbReference>
<dbReference type="InterPro" id="IPR011944">
    <property type="entry name" value="Steroid_delta5-4_isomerase"/>
</dbReference>
<feature type="domain" description="SnoaL-like" evidence="3">
    <location>
        <begin position="33"/>
        <end position="144"/>
    </location>
</feature>
<dbReference type="OrthoDB" id="263788at2"/>
<feature type="chain" id="PRO_5003260914" description="SnoaL-like domain-containing protein" evidence="2">
    <location>
        <begin position="23"/>
        <end position="318"/>
    </location>
</feature>
<keyword evidence="5" id="KW-1185">Reference proteome</keyword>
<feature type="region of interest" description="Disordered" evidence="1">
    <location>
        <begin position="276"/>
        <end position="318"/>
    </location>
</feature>
<gene>
    <name evidence="4" type="ordered locus">Plabr_1667</name>
</gene>
<dbReference type="Pfam" id="PF13474">
    <property type="entry name" value="SnoaL_3"/>
    <property type="match status" value="1"/>
</dbReference>
<sequence>MHLLRGALPVLLSCLFCASSLADDNTASPEEQVRSHISRYVQAFNNEDLDGLTSLWAEEGVLTNLTTGESTNGRTQIVAAVKDFLTEQPQAHLSGTVSQVKLLGQDVARVNGHTELTLEDGSVETSSFIGLMLRQGDGWVIESITETSVPLQSAHDALTSLEWLVGTWRDVSDEVNVTTTCNWSRGEAFLLRKFLIEMDSSVVEGTEIIGWDPQFRQIRSWSFFSDGTFGSGFWTENGNKWVIQSVHTLTDGSTEENLRVISDITESSMQVQVTSQSLNGDLQPGRAPVRVERVQSNDAEAAAGDAAAEPEDNAEGDN</sequence>
<dbReference type="HOGENOM" id="CLU_062216_0_0_0"/>
<evidence type="ECO:0000313" key="4">
    <source>
        <dbReference type="EMBL" id="ADY59278.1"/>
    </source>
</evidence>
<feature type="compositionally biased region" description="Low complexity" evidence="1">
    <location>
        <begin position="297"/>
        <end position="307"/>
    </location>
</feature>
<evidence type="ECO:0000256" key="2">
    <source>
        <dbReference type="SAM" id="SignalP"/>
    </source>
</evidence>
<evidence type="ECO:0000256" key="1">
    <source>
        <dbReference type="SAM" id="MobiDB-lite"/>
    </source>
</evidence>
<dbReference type="NCBIfam" id="TIGR02246">
    <property type="entry name" value="SgcJ/EcaC family oxidoreductase"/>
    <property type="match status" value="1"/>
</dbReference>
<proteinExistence type="predicted"/>
<evidence type="ECO:0000313" key="5">
    <source>
        <dbReference type="Proteomes" id="UP000006860"/>
    </source>
</evidence>
<dbReference type="Gene3D" id="3.10.450.50">
    <property type="match status" value="1"/>
</dbReference>
<dbReference type="eggNOG" id="COG4875">
    <property type="taxonomic scope" value="Bacteria"/>
</dbReference>
<name>F0ST67_RUBBR</name>
<reference evidence="5" key="1">
    <citation type="submission" date="2011-02" db="EMBL/GenBank/DDBJ databases">
        <title>The complete genome of Planctomyces brasiliensis DSM 5305.</title>
        <authorList>
            <person name="Lucas S."/>
            <person name="Copeland A."/>
            <person name="Lapidus A."/>
            <person name="Bruce D."/>
            <person name="Goodwin L."/>
            <person name="Pitluck S."/>
            <person name="Kyrpides N."/>
            <person name="Mavromatis K."/>
            <person name="Pagani I."/>
            <person name="Ivanova N."/>
            <person name="Ovchinnikova G."/>
            <person name="Lu M."/>
            <person name="Detter J.C."/>
            <person name="Han C."/>
            <person name="Land M."/>
            <person name="Hauser L."/>
            <person name="Markowitz V."/>
            <person name="Cheng J.-F."/>
            <person name="Hugenholtz P."/>
            <person name="Woyke T."/>
            <person name="Wu D."/>
            <person name="Tindall B."/>
            <person name="Pomrenke H.G."/>
            <person name="Brambilla E."/>
            <person name="Klenk H.-P."/>
            <person name="Eisen J.A."/>
        </authorList>
    </citation>
    <scope>NUCLEOTIDE SEQUENCE [LARGE SCALE GENOMIC DNA]</scope>
    <source>
        <strain evidence="5">ATCC 49424 / DSM 5305 / JCM 21570 / NBRC 103401 / IFAM 1448</strain>
    </source>
</reference>